<name>A0A4P6ZY16_9BACL</name>
<protein>
    <submittedName>
        <fullName evidence="8">Thiol-disulfide oxidoreductase ResA</fullName>
    </submittedName>
</protein>
<dbReference type="InterPro" id="IPR036249">
    <property type="entry name" value="Thioredoxin-like_sf"/>
</dbReference>
<dbReference type="KEGG" id="panc:E2636_09600"/>
<evidence type="ECO:0000313" key="8">
    <source>
        <dbReference type="EMBL" id="QBP41371.1"/>
    </source>
</evidence>
<evidence type="ECO:0000313" key="9">
    <source>
        <dbReference type="Proteomes" id="UP000294292"/>
    </source>
</evidence>
<dbReference type="EMBL" id="CP038015">
    <property type="protein sequence ID" value="QBP41371.1"/>
    <property type="molecule type" value="Genomic_DNA"/>
</dbReference>
<accession>A0A4P6ZY16</accession>
<evidence type="ECO:0000256" key="3">
    <source>
        <dbReference type="ARBA" id="ARBA00022968"/>
    </source>
</evidence>
<dbReference type="OrthoDB" id="25753at2"/>
<dbReference type="InterPro" id="IPR013766">
    <property type="entry name" value="Thioredoxin_domain"/>
</dbReference>
<dbReference type="GO" id="GO:0016491">
    <property type="term" value="F:oxidoreductase activity"/>
    <property type="evidence" value="ECO:0007669"/>
    <property type="project" value="InterPro"/>
</dbReference>
<keyword evidence="9" id="KW-1185">Reference proteome</keyword>
<dbReference type="SUPFAM" id="SSF52833">
    <property type="entry name" value="Thioredoxin-like"/>
    <property type="match status" value="1"/>
</dbReference>
<organism evidence="8 9">
    <name type="scientific">Paenisporosarcina antarctica</name>
    <dbReference type="NCBI Taxonomy" id="417367"/>
    <lineage>
        <taxon>Bacteria</taxon>
        <taxon>Bacillati</taxon>
        <taxon>Bacillota</taxon>
        <taxon>Bacilli</taxon>
        <taxon>Bacillales</taxon>
        <taxon>Caryophanaceae</taxon>
        <taxon>Paenisporosarcina</taxon>
    </lineage>
</organism>
<dbReference type="Gene3D" id="3.40.30.10">
    <property type="entry name" value="Glutaredoxin"/>
    <property type="match status" value="1"/>
</dbReference>
<reference evidence="8 9" key="1">
    <citation type="submission" date="2019-03" db="EMBL/GenBank/DDBJ databases">
        <title>Complete genome sequence of Paenisporosarcina antarctica CGMCC 1.6503T.</title>
        <authorList>
            <person name="Rong J.-C."/>
            <person name="Chi N.-Y."/>
            <person name="Zhang Q.-F."/>
        </authorList>
    </citation>
    <scope>NUCLEOTIDE SEQUENCE [LARGE SCALE GENOMIC DNA]</scope>
    <source>
        <strain evidence="8 9">CGMCC 1.6503</strain>
    </source>
</reference>
<evidence type="ECO:0000256" key="6">
    <source>
        <dbReference type="SAM" id="Phobius"/>
    </source>
</evidence>
<evidence type="ECO:0000256" key="2">
    <source>
        <dbReference type="ARBA" id="ARBA00022748"/>
    </source>
</evidence>
<sequence length="178" mass="20284">MAQTKQKRFILRTVILSVLVVAIVYTIYTNATKEKVEVLGIGDDAPDFTLVDLNGEVHRLSDYKGQGVFLNFWGTWCKPCVKEMPAMDRQYEVYKDKGVQILAVNIAQSDFEVQRFADQYSLNFPIVIDKTKSVMEAYNINPLPTTLLINPDGKIEQILRGEMTEQDIANFMEQISPK</sequence>
<keyword evidence="4" id="KW-1015">Disulfide bond</keyword>
<keyword evidence="2" id="KW-0201">Cytochrome c-type biogenesis</keyword>
<feature type="domain" description="Thioredoxin" evidence="7">
    <location>
        <begin position="39"/>
        <end position="177"/>
    </location>
</feature>
<proteinExistence type="predicted"/>
<dbReference type="Pfam" id="PF00578">
    <property type="entry name" value="AhpC-TSA"/>
    <property type="match status" value="1"/>
</dbReference>
<gene>
    <name evidence="8" type="primary">resA</name>
    <name evidence="8" type="ORF">E2636_09600</name>
</gene>
<dbReference type="GO" id="GO:0017004">
    <property type="term" value="P:cytochrome complex assembly"/>
    <property type="evidence" value="ECO:0007669"/>
    <property type="project" value="UniProtKB-KW"/>
</dbReference>
<dbReference type="AlphaFoldDB" id="A0A4P6ZY16"/>
<evidence type="ECO:0000259" key="7">
    <source>
        <dbReference type="PROSITE" id="PS51352"/>
    </source>
</evidence>
<comment type="subcellular location">
    <subcellularLocation>
        <location evidence="1">Cell envelope</location>
    </subcellularLocation>
</comment>
<keyword evidence="5" id="KW-0676">Redox-active center</keyword>
<dbReference type="InterPro" id="IPR000866">
    <property type="entry name" value="AhpC/TSA"/>
</dbReference>
<evidence type="ECO:0000256" key="1">
    <source>
        <dbReference type="ARBA" id="ARBA00004196"/>
    </source>
</evidence>
<dbReference type="GO" id="GO:0016209">
    <property type="term" value="F:antioxidant activity"/>
    <property type="evidence" value="ECO:0007669"/>
    <property type="project" value="InterPro"/>
</dbReference>
<dbReference type="RefSeq" id="WP_134210004.1">
    <property type="nucleotide sequence ID" value="NZ_CP038015.1"/>
</dbReference>
<evidence type="ECO:0000256" key="4">
    <source>
        <dbReference type="ARBA" id="ARBA00023157"/>
    </source>
</evidence>
<dbReference type="Proteomes" id="UP000294292">
    <property type="component" value="Chromosome"/>
</dbReference>
<keyword evidence="6" id="KW-1133">Transmembrane helix</keyword>
<keyword evidence="3" id="KW-0735">Signal-anchor</keyword>
<dbReference type="PROSITE" id="PS51352">
    <property type="entry name" value="THIOREDOXIN_2"/>
    <property type="match status" value="1"/>
</dbReference>
<feature type="transmembrane region" description="Helical" evidence="6">
    <location>
        <begin position="9"/>
        <end position="28"/>
    </location>
</feature>
<keyword evidence="6" id="KW-0812">Transmembrane</keyword>
<evidence type="ECO:0000256" key="5">
    <source>
        <dbReference type="ARBA" id="ARBA00023284"/>
    </source>
</evidence>
<dbReference type="PANTHER" id="PTHR42852">
    <property type="entry name" value="THIOL:DISULFIDE INTERCHANGE PROTEIN DSBE"/>
    <property type="match status" value="1"/>
</dbReference>
<dbReference type="PANTHER" id="PTHR42852:SF6">
    <property type="entry name" value="THIOL:DISULFIDE INTERCHANGE PROTEIN DSBE"/>
    <property type="match status" value="1"/>
</dbReference>
<dbReference type="GO" id="GO:0030313">
    <property type="term" value="C:cell envelope"/>
    <property type="evidence" value="ECO:0007669"/>
    <property type="project" value="UniProtKB-SubCell"/>
</dbReference>
<dbReference type="InterPro" id="IPR050553">
    <property type="entry name" value="Thioredoxin_ResA/DsbE_sf"/>
</dbReference>
<dbReference type="NCBIfam" id="NF002854">
    <property type="entry name" value="PRK03147.1"/>
    <property type="match status" value="1"/>
</dbReference>
<keyword evidence="6" id="KW-0472">Membrane</keyword>
<dbReference type="CDD" id="cd02966">
    <property type="entry name" value="TlpA_like_family"/>
    <property type="match status" value="1"/>
</dbReference>